<protein>
    <submittedName>
        <fullName evidence="1">PH-response regulator protein palA/rim20</fullName>
    </submittedName>
</protein>
<accession>A0ACC1M399</accession>
<reference evidence="1" key="1">
    <citation type="submission" date="2022-07" db="EMBL/GenBank/DDBJ databases">
        <title>Phylogenomic reconstructions and comparative analyses of Kickxellomycotina fungi.</title>
        <authorList>
            <person name="Reynolds N.K."/>
            <person name="Stajich J.E."/>
            <person name="Barry K."/>
            <person name="Grigoriev I.V."/>
            <person name="Crous P."/>
            <person name="Smith M.E."/>
        </authorList>
    </citation>
    <scope>NUCLEOTIDE SEQUENCE</scope>
    <source>
        <strain evidence="1">CBS 190363</strain>
    </source>
</reference>
<keyword evidence="2" id="KW-1185">Reference proteome</keyword>
<evidence type="ECO:0000313" key="1">
    <source>
        <dbReference type="EMBL" id="KAJ2892822.1"/>
    </source>
</evidence>
<dbReference type="EMBL" id="JANBVB010000653">
    <property type="protein sequence ID" value="KAJ2892822.1"/>
    <property type="molecule type" value="Genomic_DNA"/>
</dbReference>
<feature type="non-terminal residue" evidence="1">
    <location>
        <position position="1"/>
    </location>
</feature>
<name>A0ACC1M399_9FUNG</name>
<gene>
    <name evidence="1" type="primary">RIM20_1</name>
    <name evidence="1" type="ORF">IWW38_003073</name>
</gene>
<comment type="caution">
    <text evidence="1">The sequence shown here is derived from an EMBL/GenBank/DDBJ whole genome shotgun (WGS) entry which is preliminary data.</text>
</comment>
<dbReference type="Proteomes" id="UP001139981">
    <property type="component" value="Unassembled WGS sequence"/>
</dbReference>
<organism evidence="1 2">
    <name type="scientific">Coemansia aciculifera</name>
    <dbReference type="NCBI Taxonomy" id="417176"/>
    <lineage>
        <taxon>Eukaryota</taxon>
        <taxon>Fungi</taxon>
        <taxon>Fungi incertae sedis</taxon>
        <taxon>Zoopagomycota</taxon>
        <taxon>Kickxellomycotina</taxon>
        <taxon>Kickxellomycetes</taxon>
        <taxon>Kickxellales</taxon>
        <taxon>Kickxellaceae</taxon>
        <taxon>Coemansia</taxon>
    </lineage>
</organism>
<evidence type="ECO:0000313" key="2">
    <source>
        <dbReference type="Proteomes" id="UP001139981"/>
    </source>
</evidence>
<sequence length="348" mass="39597">IKSEGGFIGLKRLLDNAISSNVTANNLLTAAEAALNEEAHEDLQVRQDASPNSPRTRRAESSELTNTFRTEIAKYRQIVDKARDSDATIKKQVDTWAKFFALLGSPREEIERQVPSTTVNPLTDPHHCQIVERLQQYLSEVSVMRRERLKSVEKLKRVSSEDDITPALTEEMQRLAALSSTPILQFELHQFEDLFSQKLDKYTSWRKYIEEEKEAQVELLDSIREANQAFLMARTNHPLLQQREKALSNLETAIKRFRDASFNLHDGARFYATLEAELQKLKEGCLDFAMARHLDALDLMGVGHGELPSDISQAPEHLGAPVLPVRERQQPPNLVWDPSMPLKYATPK</sequence>
<proteinExistence type="predicted"/>